<feature type="transmembrane region" description="Helical" evidence="4">
    <location>
        <begin position="46"/>
        <end position="68"/>
    </location>
</feature>
<evidence type="ECO:0000256" key="3">
    <source>
        <dbReference type="ARBA" id="ARBA00023136"/>
    </source>
</evidence>
<evidence type="ECO:0000256" key="2">
    <source>
        <dbReference type="ARBA" id="ARBA00022989"/>
    </source>
</evidence>
<evidence type="ECO:0000256" key="4">
    <source>
        <dbReference type="SAM" id="Phobius"/>
    </source>
</evidence>
<protein>
    <recommendedName>
        <fullName evidence="5">Major facilitator superfamily (MFS) profile domain-containing protein</fullName>
    </recommendedName>
</protein>
<sequence>MKPIGRVLWSILVLLGLGTVVNDIDRNALDVLAPVLKQALNFTTEQYSFVVAAFQITYSLMQPLAGFITDLIGLKLG</sequence>
<keyword evidence="2 4" id="KW-1133">Transmembrane helix</keyword>
<name>A0ABS9W130_9PROT</name>
<dbReference type="SUPFAM" id="SSF103473">
    <property type="entry name" value="MFS general substrate transporter"/>
    <property type="match status" value="1"/>
</dbReference>
<evidence type="ECO:0000256" key="1">
    <source>
        <dbReference type="ARBA" id="ARBA00022692"/>
    </source>
</evidence>
<dbReference type="Proteomes" id="UP001201985">
    <property type="component" value="Unassembled WGS sequence"/>
</dbReference>
<dbReference type="Pfam" id="PF07690">
    <property type="entry name" value="MFS_1"/>
    <property type="match status" value="1"/>
</dbReference>
<feature type="domain" description="Major facilitator superfamily (MFS) profile" evidence="5">
    <location>
        <begin position="11"/>
        <end position="77"/>
    </location>
</feature>
<keyword evidence="3 4" id="KW-0472">Membrane</keyword>
<accession>A0ABS9W130</accession>
<dbReference type="InterPro" id="IPR020846">
    <property type="entry name" value="MFS_dom"/>
</dbReference>
<evidence type="ECO:0000313" key="6">
    <source>
        <dbReference type="EMBL" id="MCI0752550.1"/>
    </source>
</evidence>
<dbReference type="Gene3D" id="1.20.1250.20">
    <property type="entry name" value="MFS general substrate transporter like domains"/>
    <property type="match status" value="1"/>
</dbReference>
<dbReference type="InterPro" id="IPR036259">
    <property type="entry name" value="MFS_trans_sf"/>
</dbReference>
<proteinExistence type="predicted"/>
<gene>
    <name evidence="6" type="ORF">MON41_02065</name>
</gene>
<comment type="caution">
    <text evidence="6">The sequence shown here is derived from an EMBL/GenBank/DDBJ whole genome shotgun (WGS) entry which is preliminary data.</text>
</comment>
<keyword evidence="7" id="KW-1185">Reference proteome</keyword>
<reference evidence="6 7" key="1">
    <citation type="submission" date="2022-03" db="EMBL/GenBank/DDBJ databases">
        <title>Complete genome analysis of Roseomonas KG 17.1 : a prolific producer of plant growth promoters.</title>
        <authorList>
            <person name="Saadouli I."/>
            <person name="Najjari A."/>
            <person name="Mosbah A."/>
            <person name="Ouzari H.I."/>
        </authorList>
    </citation>
    <scope>NUCLEOTIDE SEQUENCE [LARGE SCALE GENOMIC DNA]</scope>
    <source>
        <strain evidence="6 7">KG17-1</strain>
    </source>
</reference>
<organism evidence="6 7">
    <name type="scientific">Teichococcus vastitatis</name>
    <dbReference type="NCBI Taxonomy" id="2307076"/>
    <lineage>
        <taxon>Bacteria</taxon>
        <taxon>Pseudomonadati</taxon>
        <taxon>Pseudomonadota</taxon>
        <taxon>Alphaproteobacteria</taxon>
        <taxon>Acetobacterales</taxon>
        <taxon>Roseomonadaceae</taxon>
        <taxon>Roseomonas</taxon>
    </lineage>
</organism>
<evidence type="ECO:0000259" key="5">
    <source>
        <dbReference type="PROSITE" id="PS50850"/>
    </source>
</evidence>
<dbReference type="EMBL" id="JALBUU010000004">
    <property type="protein sequence ID" value="MCI0752550.1"/>
    <property type="molecule type" value="Genomic_DNA"/>
</dbReference>
<dbReference type="PROSITE" id="PS50850">
    <property type="entry name" value="MFS"/>
    <property type="match status" value="1"/>
</dbReference>
<keyword evidence="1 4" id="KW-0812">Transmembrane</keyword>
<dbReference type="InterPro" id="IPR011701">
    <property type="entry name" value="MFS"/>
</dbReference>
<dbReference type="RefSeq" id="WP_238383969.1">
    <property type="nucleotide sequence ID" value="NZ_JALBUU010000004.1"/>
</dbReference>
<evidence type="ECO:0000313" key="7">
    <source>
        <dbReference type="Proteomes" id="UP001201985"/>
    </source>
</evidence>